<reference evidence="2 3" key="1">
    <citation type="submission" date="2016-10" db="EMBL/GenBank/DDBJ databases">
        <authorList>
            <person name="de Groot N.N."/>
        </authorList>
    </citation>
    <scope>NUCLEOTIDE SEQUENCE [LARGE SCALE GENOMIC DNA]</scope>
    <source>
        <strain evidence="3">E92,LMG 26720,CCM 7988</strain>
    </source>
</reference>
<dbReference type="PANTHER" id="PTHR37947">
    <property type="entry name" value="BLL2462 PROTEIN"/>
    <property type="match status" value="1"/>
</dbReference>
<feature type="transmembrane region" description="Helical" evidence="1">
    <location>
        <begin position="19"/>
        <end position="36"/>
    </location>
</feature>
<keyword evidence="3" id="KW-1185">Reference proteome</keyword>
<dbReference type="CDD" id="cd00198">
    <property type="entry name" value="vWFA"/>
    <property type="match status" value="1"/>
</dbReference>
<evidence type="ECO:0000313" key="2">
    <source>
        <dbReference type="EMBL" id="SFP73337.1"/>
    </source>
</evidence>
<evidence type="ECO:0000256" key="1">
    <source>
        <dbReference type="SAM" id="Phobius"/>
    </source>
</evidence>
<dbReference type="SUPFAM" id="SSF53300">
    <property type="entry name" value="vWA-like"/>
    <property type="match status" value="1"/>
</dbReference>
<dbReference type="AlphaFoldDB" id="A0A1I5SS50"/>
<dbReference type="EMBL" id="FOXH01000005">
    <property type="protein sequence ID" value="SFP73337.1"/>
    <property type="molecule type" value="Genomic_DNA"/>
</dbReference>
<evidence type="ECO:0000313" key="3">
    <source>
        <dbReference type="Proteomes" id="UP000199306"/>
    </source>
</evidence>
<keyword evidence="1" id="KW-0812">Transmembrane</keyword>
<feature type="transmembrane region" description="Helical" evidence="1">
    <location>
        <begin position="48"/>
        <end position="71"/>
    </location>
</feature>
<name>A0A1I5SS50_9BACT</name>
<dbReference type="STRING" id="1079859.SAMN04515674_105170"/>
<dbReference type="PANTHER" id="PTHR37947:SF1">
    <property type="entry name" value="BLL2462 PROTEIN"/>
    <property type="match status" value="1"/>
</dbReference>
<feature type="transmembrane region" description="Helical" evidence="1">
    <location>
        <begin position="677"/>
        <end position="694"/>
    </location>
</feature>
<sequence length="701" mass="79252">MFIVFEFMKVDFLLQSSPWLVPICLLTGAIYAYVLYQKNSNSWNKRLLYSLTFLRFLAVSITSLLLLNFLIRQIKQDIIRKTVVLAIDNSQSMLVAGKKNLSLATSGLTQLKKDLEDKDFEVSFASLDDEAPENIDNLKFSKKITDLSGLINKVKNNFEGQNLVDVVLVSDGISNEGIAPGSEKYNFQVHTIGLGDTVQKKDLLLKAVYANKIAYLGNKFPIQADVSSFGFSGHNATVFLKQGGKILEKQQVFFKQNDDVKTLTFNTTASQVGVQHFVVEIEPVSGEFTTRNNRQDVYLEVIDGKEKILLLALAPHPDLKALKSIIEKNDNYELDIRILTQNPNPDLSGKSYDLLILHQLPDAFNSYANVFKPLINNGLPCLFVLGNQSGTTYLNQLNQVMQINSNAGQSDKVTGIFNNNFRFLNFEADRMELIKKFPQISVPFGEYKILPGTEVLLYQKVGNLATQKPLFAVNTGAKKSAIFAGEGLWSWRLEEFQLTEKQEVADELFLKVIQYISAKDDKRKLRVYPVNSEILLGEKVVFETEIYNGIYEKQYDIPVKLEIKDEKGSSRNYTFTTSQENAKFEISGLPQGIYRFKAGATVSGKQESASGEFVIKDLQIETMNTRADFDALRQLSAATGAKFYQINQFENVQQAILNHKIPDRIDATEDLKELINLRWLFFLILGLLSLEWVLRKYNGSY</sequence>
<keyword evidence="1" id="KW-1133">Transmembrane helix</keyword>
<accession>A0A1I5SS50</accession>
<dbReference type="InterPro" id="IPR029062">
    <property type="entry name" value="Class_I_gatase-like"/>
</dbReference>
<dbReference type="SUPFAM" id="SSF52317">
    <property type="entry name" value="Class I glutamine amidotransferase-like"/>
    <property type="match status" value="1"/>
</dbReference>
<gene>
    <name evidence="2" type="ORF">SAMN04515674_105170</name>
</gene>
<dbReference type="Proteomes" id="UP000199306">
    <property type="component" value="Unassembled WGS sequence"/>
</dbReference>
<protein>
    <submittedName>
        <fullName evidence="2">Uncharacterized protein</fullName>
    </submittedName>
</protein>
<proteinExistence type="predicted"/>
<dbReference type="InterPro" id="IPR036465">
    <property type="entry name" value="vWFA_dom_sf"/>
</dbReference>
<organism evidence="2 3">
    <name type="scientific">Pseudarcicella hirudinis</name>
    <dbReference type="NCBI Taxonomy" id="1079859"/>
    <lineage>
        <taxon>Bacteria</taxon>
        <taxon>Pseudomonadati</taxon>
        <taxon>Bacteroidota</taxon>
        <taxon>Cytophagia</taxon>
        <taxon>Cytophagales</taxon>
        <taxon>Flectobacillaceae</taxon>
        <taxon>Pseudarcicella</taxon>
    </lineage>
</organism>
<keyword evidence="1" id="KW-0472">Membrane</keyword>